<sequence length="129" mass="14781">MVLSGLARHGTIKNRVTGYSFTEAAIMKNLGSMILTFCSLLIHNHTLCHSMDREVSITIFIFAFLYAFLFIKSIIWFILLTYRLSLLRNELYQKLVNLNNELVFIQGQNAAAEATRLVFPPPYTQFSDV</sequence>
<feature type="transmembrane region" description="Helical" evidence="2">
    <location>
        <begin position="21"/>
        <end position="43"/>
    </location>
</feature>
<proteinExistence type="predicted"/>
<dbReference type="Proteomes" id="UP001258733">
    <property type="component" value="Segment"/>
</dbReference>
<accession>A0A8T9KMA2</accession>
<keyword evidence="2" id="KW-1133">Transmembrane helix</keyword>
<evidence type="ECO:0000313" key="3">
    <source>
        <dbReference type="EMBL" id="UOL48922.1"/>
    </source>
</evidence>
<reference evidence="3 4" key="1">
    <citation type="submission" date="2021-12" db="EMBL/GenBank/DDBJ databases">
        <authorList>
            <person name="Tan Z.-Z."/>
            <person name="Pan Y.-F."/>
            <person name="Zhang Y.-Z."/>
        </authorList>
    </citation>
    <scope>NUCLEOTIDE SEQUENCE [LARGE SCALE GENOMIC DNA]</scope>
    <source>
        <strain evidence="3">WFS_GaoShan</strain>
    </source>
</reference>
<protein>
    <submittedName>
        <fullName evidence="3">Small hydrophobic protein</fullName>
    </submittedName>
</protein>
<feature type="coiled-coil region" evidence="1">
    <location>
        <begin position="88"/>
        <end position="115"/>
    </location>
</feature>
<dbReference type="EMBL" id="OM030332">
    <property type="protein sequence ID" value="UOL48922.1"/>
    <property type="molecule type" value="Viral_cRNA"/>
</dbReference>
<feature type="transmembrane region" description="Helical" evidence="2">
    <location>
        <begin position="55"/>
        <end position="79"/>
    </location>
</feature>
<organism evidence="3 4">
    <name type="scientific">Wufeng Apodemus chevrieri jeilongvirus 1</name>
    <dbReference type="NCBI Taxonomy" id="2928987"/>
    <lineage>
        <taxon>Viruses</taxon>
        <taxon>Riboviria</taxon>
        <taxon>Orthornavirae</taxon>
        <taxon>Negarnaviricota</taxon>
        <taxon>Haploviricotina</taxon>
        <taxon>Monjiviricetes</taxon>
        <taxon>Mononegavirales</taxon>
        <taxon>Paramyxoviridae</taxon>
        <taxon>Orthoparamyxovirinae</taxon>
        <taxon>Jeilongvirus</taxon>
        <taxon>Jeilongvirus wufengense</taxon>
    </lineage>
</organism>
<keyword evidence="2" id="KW-0472">Membrane</keyword>
<keyword evidence="4" id="KW-1185">Reference proteome</keyword>
<keyword evidence="1" id="KW-0175">Coiled coil</keyword>
<keyword evidence="2" id="KW-0812">Transmembrane</keyword>
<name>A0A8T9KMA2_9MONO</name>
<evidence type="ECO:0000256" key="2">
    <source>
        <dbReference type="SAM" id="Phobius"/>
    </source>
</evidence>
<evidence type="ECO:0000313" key="4">
    <source>
        <dbReference type="Proteomes" id="UP001258733"/>
    </source>
</evidence>
<evidence type="ECO:0000256" key="1">
    <source>
        <dbReference type="SAM" id="Coils"/>
    </source>
</evidence>